<proteinExistence type="predicted"/>
<name>A0ABR9LB12_9PSEU</name>
<evidence type="ECO:0000313" key="3">
    <source>
        <dbReference type="EMBL" id="MBE1577879.1"/>
    </source>
</evidence>
<dbReference type="SUPFAM" id="SSF53474">
    <property type="entry name" value="alpha/beta-Hydrolases"/>
    <property type="match status" value="1"/>
</dbReference>
<reference evidence="3 4" key="1">
    <citation type="submission" date="2020-10" db="EMBL/GenBank/DDBJ databases">
        <title>Sequencing the genomes of 1000 actinobacteria strains.</title>
        <authorList>
            <person name="Klenk H.-P."/>
        </authorList>
    </citation>
    <scope>NUCLEOTIDE SEQUENCE [LARGE SCALE GENOMIC DNA]</scope>
    <source>
        <strain evidence="3 4">DSM 46661</strain>
    </source>
</reference>
<protein>
    <submittedName>
        <fullName evidence="3">Pimeloyl-ACP methyl ester carboxylesterase</fullName>
    </submittedName>
</protein>
<evidence type="ECO:0000313" key="4">
    <source>
        <dbReference type="Proteomes" id="UP000656548"/>
    </source>
</evidence>
<dbReference type="RefSeq" id="WP_192744973.1">
    <property type="nucleotide sequence ID" value="NZ_JADBEJ010000005.1"/>
</dbReference>
<comment type="caution">
    <text evidence="3">The sequence shown here is derived from an EMBL/GenBank/DDBJ whole genome shotgun (WGS) entry which is preliminary data.</text>
</comment>
<accession>A0ABR9LB12</accession>
<gene>
    <name evidence="3" type="ORF">H4W30_004939</name>
</gene>
<feature type="chain" id="PRO_5045951360" evidence="1">
    <location>
        <begin position="22"/>
        <end position="300"/>
    </location>
</feature>
<feature type="domain" description="AB hydrolase-1" evidence="2">
    <location>
        <begin position="73"/>
        <end position="206"/>
    </location>
</feature>
<evidence type="ECO:0000259" key="2">
    <source>
        <dbReference type="Pfam" id="PF00561"/>
    </source>
</evidence>
<organism evidence="3 4">
    <name type="scientific">Amycolatopsis roodepoortensis</name>
    <dbReference type="NCBI Taxonomy" id="700274"/>
    <lineage>
        <taxon>Bacteria</taxon>
        <taxon>Bacillati</taxon>
        <taxon>Actinomycetota</taxon>
        <taxon>Actinomycetes</taxon>
        <taxon>Pseudonocardiales</taxon>
        <taxon>Pseudonocardiaceae</taxon>
        <taxon>Amycolatopsis</taxon>
    </lineage>
</organism>
<keyword evidence="1" id="KW-0732">Signal</keyword>
<dbReference type="PROSITE" id="PS51257">
    <property type="entry name" value="PROKAR_LIPOPROTEIN"/>
    <property type="match status" value="1"/>
</dbReference>
<dbReference type="Pfam" id="PF00561">
    <property type="entry name" value="Abhydrolase_1"/>
    <property type="match status" value="1"/>
</dbReference>
<dbReference type="InterPro" id="IPR029058">
    <property type="entry name" value="AB_hydrolase_fold"/>
</dbReference>
<dbReference type="PANTHER" id="PTHR43798:SF33">
    <property type="entry name" value="HYDROLASE, PUTATIVE (AFU_ORTHOLOGUE AFUA_2G14860)-RELATED"/>
    <property type="match status" value="1"/>
</dbReference>
<dbReference type="Proteomes" id="UP000656548">
    <property type="component" value="Unassembled WGS sequence"/>
</dbReference>
<dbReference type="Gene3D" id="3.40.50.1820">
    <property type="entry name" value="alpha/beta hydrolase"/>
    <property type="match status" value="1"/>
</dbReference>
<dbReference type="PANTHER" id="PTHR43798">
    <property type="entry name" value="MONOACYLGLYCEROL LIPASE"/>
    <property type="match status" value="1"/>
</dbReference>
<keyword evidence="4" id="KW-1185">Reference proteome</keyword>
<dbReference type="InterPro" id="IPR000073">
    <property type="entry name" value="AB_hydrolase_1"/>
</dbReference>
<dbReference type="EMBL" id="JADBEJ010000005">
    <property type="protein sequence ID" value="MBE1577879.1"/>
    <property type="molecule type" value="Genomic_DNA"/>
</dbReference>
<dbReference type="InterPro" id="IPR050266">
    <property type="entry name" value="AB_hydrolase_sf"/>
</dbReference>
<feature type="signal peptide" evidence="1">
    <location>
        <begin position="1"/>
        <end position="21"/>
    </location>
</feature>
<sequence>MSRKASALLALCCAVAGVALSACDEATEAEPEAPANSSAATQDRAAFTGTQKIKVGERSVNVSCAGEPVEGRPLIVLLHGGGDDVTKLAGLQNTLAAQGQVCSYDRLGAGASDQPDGPQSFETTGKILTGVLDRIAGGKPVVLAGHSLGGLIAGRYSPDHQDRVKGLVLMDATSPTQEADLRQRIPDSATGMAAELRQQTLAVFAGQGPEKLVVTDGEVRSAGNIPVEVIQHGKPYLTAVPEYGEGLERAWSEGQRKWLALSGRSNLSTAANSEHYIYVDQPDVAVRAIQRVADEAAKSK</sequence>
<evidence type="ECO:0000256" key="1">
    <source>
        <dbReference type="SAM" id="SignalP"/>
    </source>
</evidence>